<protein>
    <submittedName>
        <fullName evidence="5">SAM-dependent methyltransferase</fullName>
    </submittedName>
</protein>
<dbReference type="GO" id="GO:0032259">
    <property type="term" value="P:methylation"/>
    <property type="evidence" value="ECO:0007669"/>
    <property type="project" value="UniProtKB-KW"/>
</dbReference>
<comment type="caution">
    <text evidence="5">The sequence shown here is derived from an EMBL/GenBank/DDBJ whole genome shotgun (WGS) entry which is preliminary data.</text>
</comment>
<reference evidence="5 6" key="1">
    <citation type="journal article" date="2014" name="Int. J. Syst. Evol. Microbiol.">
        <title>Complete genome sequence of Corynebacterium casei LMG S-19264T (=DSM 44701T), isolated from a smear-ripened cheese.</title>
        <authorList>
            <consortium name="US DOE Joint Genome Institute (JGI-PGF)"/>
            <person name="Walter F."/>
            <person name="Albersmeier A."/>
            <person name="Kalinowski J."/>
            <person name="Ruckert C."/>
        </authorList>
    </citation>
    <scope>NUCLEOTIDE SEQUENCE [LARGE SCALE GENOMIC DNA]</scope>
    <source>
        <strain evidence="5 6">CGMCC 1.16330</strain>
    </source>
</reference>
<keyword evidence="2" id="KW-0808">Transferase</keyword>
<dbReference type="SUPFAM" id="SSF53335">
    <property type="entry name" value="S-adenosyl-L-methionine-dependent methyltransferases"/>
    <property type="match status" value="1"/>
</dbReference>
<dbReference type="InterPro" id="IPR013216">
    <property type="entry name" value="Methyltransf_11"/>
</dbReference>
<feature type="region of interest" description="Disordered" evidence="3">
    <location>
        <begin position="281"/>
        <end position="315"/>
    </location>
</feature>
<dbReference type="PANTHER" id="PTHR13090">
    <property type="entry name" value="ARGININE-HYDROXYLASE NDUFAF5, MITOCHONDRIAL"/>
    <property type="match status" value="1"/>
</dbReference>
<gene>
    <name evidence="5" type="primary">bioC</name>
    <name evidence="5" type="ORF">GCM10010964_32000</name>
</gene>
<name>A0A8J3EDE1_9PROT</name>
<accession>A0A8J3EDE1</accession>
<evidence type="ECO:0000256" key="2">
    <source>
        <dbReference type="ARBA" id="ARBA00022679"/>
    </source>
</evidence>
<evidence type="ECO:0000313" key="6">
    <source>
        <dbReference type="Proteomes" id="UP000597507"/>
    </source>
</evidence>
<keyword evidence="6" id="KW-1185">Reference proteome</keyword>
<evidence type="ECO:0000259" key="4">
    <source>
        <dbReference type="Pfam" id="PF08241"/>
    </source>
</evidence>
<organism evidence="5 6">
    <name type="scientific">Caldovatus sediminis</name>
    <dbReference type="NCBI Taxonomy" id="2041189"/>
    <lineage>
        <taxon>Bacteria</taxon>
        <taxon>Pseudomonadati</taxon>
        <taxon>Pseudomonadota</taxon>
        <taxon>Alphaproteobacteria</taxon>
        <taxon>Acetobacterales</taxon>
        <taxon>Roseomonadaceae</taxon>
        <taxon>Caldovatus</taxon>
    </lineage>
</organism>
<dbReference type="CDD" id="cd02440">
    <property type="entry name" value="AdoMet_MTases"/>
    <property type="match status" value="1"/>
</dbReference>
<dbReference type="PANTHER" id="PTHR13090:SF1">
    <property type="entry name" value="ARGININE-HYDROXYLASE NDUFAF5, MITOCHONDRIAL"/>
    <property type="match status" value="1"/>
</dbReference>
<dbReference type="Gene3D" id="3.40.50.150">
    <property type="entry name" value="Vaccinia Virus protein VP39"/>
    <property type="match status" value="1"/>
</dbReference>
<feature type="domain" description="Methyltransferase type 11" evidence="4">
    <location>
        <begin position="72"/>
        <end position="156"/>
    </location>
</feature>
<evidence type="ECO:0000313" key="5">
    <source>
        <dbReference type="EMBL" id="GGG42093.1"/>
    </source>
</evidence>
<dbReference type="EMBL" id="BMKS01000010">
    <property type="protein sequence ID" value="GGG42093.1"/>
    <property type="molecule type" value="Genomic_DNA"/>
</dbReference>
<dbReference type="GO" id="GO:0008757">
    <property type="term" value="F:S-adenosylmethionine-dependent methyltransferase activity"/>
    <property type="evidence" value="ECO:0007669"/>
    <property type="project" value="InterPro"/>
</dbReference>
<dbReference type="Proteomes" id="UP000597507">
    <property type="component" value="Unassembled WGS sequence"/>
</dbReference>
<dbReference type="InterPro" id="IPR050602">
    <property type="entry name" value="Malonyl-ACP_OMT"/>
</dbReference>
<proteinExistence type="predicted"/>
<dbReference type="InterPro" id="IPR029063">
    <property type="entry name" value="SAM-dependent_MTases_sf"/>
</dbReference>
<keyword evidence="1 5" id="KW-0489">Methyltransferase</keyword>
<dbReference type="Pfam" id="PF08241">
    <property type="entry name" value="Methyltransf_11"/>
    <property type="match status" value="1"/>
</dbReference>
<evidence type="ECO:0000256" key="3">
    <source>
        <dbReference type="SAM" id="MobiDB-lite"/>
    </source>
</evidence>
<evidence type="ECO:0000256" key="1">
    <source>
        <dbReference type="ARBA" id="ARBA00022603"/>
    </source>
</evidence>
<sequence>MRTGGTGRICRGMALLHATDSPAEVFNRRLVRLHRDRAAAIIGRVAPVLDEAAERLLDRLDDVTRRFTRALDLGGRGAVAPRLRARGIPLVVSADLSAPMAARAGGLPVAADEEWLPFAPESFDLVVACLSLHWVNDLPGALVQIRRALAPDGLFLAALPGLGTLQPLREALAVAETELRGGLSPRVSPFPELRDAAHLLQRAGFALPVADAEEVTLRYRSAAALFADLRAAGETNAVRARDPRTPPRLLFPRAASLMPEGADGSLAVPLRLVMMTGWAPHESQQKPARPGSAEARLADALGTVERSAGEKAARP</sequence>
<dbReference type="AlphaFoldDB" id="A0A8J3EDE1"/>